<feature type="domain" description="PPM-type phosphatase" evidence="1">
    <location>
        <begin position="28"/>
        <end position="262"/>
    </location>
</feature>
<dbReference type="Pfam" id="PF13672">
    <property type="entry name" value="PP2C_2"/>
    <property type="match status" value="1"/>
</dbReference>
<proteinExistence type="predicted"/>
<dbReference type="SMART" id="SM00332">
    <property type="entry name" value="PP2Cc"/>
    <property type="match status" value="1"/>
</dbReference>
<evidence type="ECO:0000313" key="3">
    <source>
        <dbReference type="Proteomes" id="UP001301388"/>
    </source>
</evidence>
<name>A0ABU5TJ88_9CYAN</name>
<accession>A0ABU5TJ88</accession>
<evidence type="ECO:0000313" key="2">
    <source>
        <dbReference type="EMBL" id="MEA5478146.1"/>
    </source>
</evidence>
<dbReference type="PANTHER" id="PTHR47992">
    <property type="entry name" value="PROTEIN PHOSPHATASE"/>
    <property type="match status" value="1"/>
</dbReference>
<evidence type="ECO:0000259" key="1">
    <source>
        <dbReference type="PROSITE" id="PS51746"/>
    </source>
</evidence>
<dbReference type="SMART" id="SM00331">
    <property type="entry name" value="PP2C_SIG"/>
    <property type="match status" value="1"/>
</dbReference>
<comment type="caution">
    <text evidence="2">The sequence shown here is derived from an EMBL/GenBank/DDBJ whole genome shotgun (WGS) entry which is preliminary data.</text>
</comment>
<reference evidence="2 3" key="1">
    <citation type="submission" date="2023-12" db="EMBL/GenBank/DDBJ databases">
        <title>Baltic Sea Cyanobacteria.</title>
        <authorList>
            <person name="Delbaje E."/>
            <person name="Fewer D.P."/>
            <person name="Shishido T.K."/>
        </authorList>
    </citation>
    <scope>NUCLEOTIDE SEQUENCE [LARGE SCALE GENOMIC DNA]</scope>
    <source>
        <strain evidence="2 3">UHCC 0370</strain>
    </source>
</reference>
<dbReference type="InterPro" id="IPR001932">
    <property type="entry name" value="PPM-type_phosphatase-like_dom"/>
</dbReference>
<organism evidence="2 3">
    <name type="scientific">Pseudanabaena galeata UHCC 0370</name>
    <dbReference type="NCBI Taxonomy" id="3110310"/>
    <lineage>
        <taxon>Bacteria</taxon>
        <taxon>Bacillati</taxon>
        <taxon>Cyanobacteriota</taxon>
        <taxon>Cyanophyceae</taxon>
        <taxon>Pseudanabaenales</taxon>
        <taxon>Pseudanabaenaceae</taxon>
        <taxon>Pseudanabaena</taxon>
    </lineage>
</organism>
<dbReference type="SUPFAM" id="SSF81606">
    <property type="entry name" value="PP2C-like"/>
    <property type="match status" value="1"/>
</dbReference>
<dbReference type="Proteomes" id="UP001301388">
    <property type="component" value="Unassembled WGS sequence"/>
</dbReference>
<sequence length="269" mass="29957">MSVKLKIAIAELVNLIRRAEPPNMKRLFAGATDTGCVRSANQDSYYIDPEGRFFVVADGMGGHAGGEVASQIAVDSIRSCLEALWDVEATPQKLMQDAIDKANQAIINDQAANPVRSDMGTTIVVLLFRDEQPWFCHIGDSRLYRLRGSKLEQISDDHTWIARAIQTGVVNPEEAKSHPWRHMLLQCLGREDVKSITAREIEWQPGDRFLICSDGLTEELSDDRITHHLKGIRNCQQAAQSLIESAKLRGGRDNITVVIVANELNQNNN</sequence>
<dbReference type="InterPro" id="IPR015655">
    <property type="entry name" value="PP2C"/>
</dbReference>
<dbReference type="Gene3D" id="3.60.40.10">
    <property type="entry name" value="PPM-type phosphatase domain"/>
    <property type="match status" value="1"/>
</dbReference>
<dbReference type="CDD" id="cd00143">
    <property type="entry name" value="PP2Cc"/>
    <property type="match status" value="1"/>
</dbReference>
<dbReference type="EMBL" id="JAYGIE010000070">
    <property type="protein sequence ID" value="MEA5478146.1"/>
    <property type="molecule type" value="Genomic_DNA"/>
</dbReference>
<gene>
    <name evidence="2" type="ORF">VB774_11020</name>
</gene>
<protein>
    <submittedName>
        <fullName evidence="2">Stp1/IreP family PP2C-type Ser/Thr phosphatase</fullName>
    </submittedName>
</protein>
<dbReference type="PROSITE" id="PS51746">
    <property type="entry name" value="PPM_2"/>
    <property type="match status" value="1"/>
</dbReference>
<dbReference type="NCBIfam" id="NF033484">
    <property type="entry name" value="Stp1_PP2C_phos"/>
    <property type="match status" value="1"/>
</dbReference>
<keyword evidence="3" id="KW-1185">Reference proteome</keyword>
<dbReference type="InterPro" id="IPR036457">
    <property type="entry name" value="PPM-type-like_dom_sf"/>
</dbReference>